<evidence type="ECO:0000256" key="7">
    <source>
        <dbReference type="SAM" id="MobiDB-lite"/>
    </source>
</evidence>
<evidence type="ECO:0000256" key="4">
    <source>
        <dbReference type="ARBA" id="ARBA00022989"/>
    </source>
</evidence>
<feature type="domain" description="ABC3 transporter permease C-terminal" evidence="9">
    <location>
        <begin position="315"/>
        <end position="429"/>
    </location>
</feature>
<comment type="caution">
    <text evidence="11">The sequence shown here is derived from an EMBL/GenBank/DDBJ whole genome shotgun (WGS) entry which is preliminary data.</text>
</comment>
<keyword evidence="4 8" id="KW-1133">Transmembrane helix</keyword>
<dbReference type="Proteomes" id="UP000718630">
    <property type="component" value="Unassembled WGS sequence"/>
</dbReference>
<comment type="similarity">
    <text evidence="6">Belongs to the ABC-4 integral membrane protein family.</text>
</comment>
<keyword evidence="3 8" id="KW-0812">Transmembrane</keyword>
<organism evidence="11 12">
    <name type="scientific">Schaalia georgiae</name>
    <dbReference type="NCBI Taxonomy" id="52768"/>
    <lineage>
        <taxon>Bacteria</taxon>
        <taxon>Bacillati</taxon>
        <taxon>Actinomycetota</taxon>
        <taxon>Actinomycetes</taxon>
        <taxon>Actinomycetales</taxon>
        <taxon>Actinomycetaceae</taxon>
        <taxon>Schaalia</taxon>
    </lineage>
</organism>
<gene>
    <name evidence="11" type="ORF">HXK03_02465</name>
</gene>
<dbReference type="AlphaFoldDB" id="A0A929QYD2"/>
<evidence type="ECO:0000259" key="9">
    <source>
        <dbReference type="Pfam" id="PF02687"/>
    </source>
</evidence>
<feature type="region of interest" description="Disordered" evidence="7">
    <location>
        <begin position="167"/>
        <end position="223"/>
    </location>
</feature>
<evidence type="ECO:0000256" key="3">
    <source>
        <dbReference type="ARBA" id="ARBA00022692"/>
    </source>
</evidence>
<comment type="subcellular location">
    <subcellularLocation>
        <location evidence="1">Cell membrane</location>
        <topology evidence="1">Multi-pass membrane protein</topology>
    </subcellularLocation>
</comment>
<keyword evidence="5 8" id="KW-0472">Membrane</keyword>
<feature type="transmembrane region" description="Helical" evidence="8">
    <location>
        <begin position="312"/>
        <end position="337"/>
    </location>
</feature>
<protein>
    <submittedName>
        <fullName evidence="11">ABC transporter permease</fullName>
    </submittedName>
</protein>
<evidence type="ECO:0000313" key="12">
    <source>
        <dbReference type="Proteomes" id="UP000718630"/>
    </source>
</evidence>
<feature type="transmembrane region" description="Helical" evidence="8">
    <location>
        <begin position="397"/>
        <end position="418"/>
    </location>
</feature>
<evidence type="ECO:0000256" key="1">
    <source>
        <dbReference type="ARBA" id="ARBA00004651"/>
    </source>
</evidence>
<dbReference type="Pfam" id="PF02687">
    <property type="entry name" value="FtsX"/>
    <property type="match status" value="1"/>
</dbReference>
<dbReference type="EMBL" id="JABZFZ010000079">
    <property type="protein sequence ID" value="MBF0939727.1"/>
    <property type="molecule type" value="Genomic_DNA"/>
</dbReference>
<dbReference type="PANTHER" id="PTHR30572">
    <property type="entry name" value="MEMBRANE COMPONENT OF TRANSPORTER-RELATED"/>
    <property type="match status" value="1"/>
</dbReference>
<sequence>MSKRAMFWRMVASSVLRRRSRVLIAVLAVAIGATTLSGLATIAIDVPAQMAREIRSYGANIVVTGADGQAMDDEALAAVDRALPAAQLVGSASFDYETVTVNDQPYVAGGTDLEAVRQMSPFWFVDGEWPSGGAQVLLGEEIAATIDAKTGDRITINQLDGTASSNAAAASGSATSGSGKANSSGATPAASGPGSQAGAQSASTPLSAQTAQASQGAQSGADGQARSITVTVSGILKTGGNEDGYIYMSADDMAELTGAWEPSIAQYSVALEGDQLTELVDSINASVTSVRAQTVKRLVQSDSGVIDMLRSLLGLITVIVLALTTIGVSTTMIAVVTERRNEIGLRKALGATSRSIMGEFMGEGVALGAIGGLVGAAAGYALAAAISWNVFHRAVAVHPLVLIATVVSSVAVAVVACLPPVRRALAIDPALVLRGE</sequence>
<dbReference type="InterPro" id="IPR003838">
    <property type="entry name" value="ABC3_permease_C"/>
</dbReference>
<name>A0A929QYD2_9ACTO</name>
<reference evidence="11" key="1">
    <citation type="submission" date="2020-04" db="EMBL/GenBank/DDBJ databases">
        <title>Deep metagenomics examines the oral microbiome during advanced dental caries in children, revealing novel taxa and co-occurrences with host molecules.</title>
        <authorList>
            <person name="Baker J.L."/>
            <person name="Morton J.T."/>
            <person name="Dinis M."/>
            <person name="Alvarez R."/>
            <person name="Tran N.C."/>
            <person name="Knight R."/>
            <person name="Edlund A."/>
        </authorList>
    </citation>
    <scope>NUCLEOTIDE SEQUENCE</scope>
    <source>
        <strain evidence="11">JCVI_32_bin.64</strain>
    </source>
</reference>
<feature type="transmembrane region" description="Helical" evidence="8">
    <location>
        <begin position="364"/>
        <end position="391"/>
    </location>
</feature>
<dbReference type="GO" id="GO:0022857">
    <property type="term" value="F:transmembrane transporter activity"/>
    <property type="evidence" value="ECO:0007669"/>
    <property type="project" value="TreeGrafter"/>
</dbReference>
<evidence type="ECO:0000313" key="11">
    <source>
        <dbReference type="EMBL" id="MBF0939727.1"/>
    </source>
</evidence>
<keyword evidence="2" id="KW-1003">Cell membrane</keyword>
<proteinExistence type="inferred from homology"/>
<evidence type="ECO:0000256" key="5">
    <source>
        <dbReference type="ARBA" id="ARBA00023136"/>
    </source>
</evidence>
<accession>A0A929QYD2</accession>
<dbReference type="InterPro" id="IPR050250">
    <property type="entry name" value="Macrolide_Exporter_MacB"/>
</dbReference>
<dbReference type="Pfam" id="PF12704">
    <property type="entry name" value="MacB_PCD"/>
    <property type="match status" value="1"/>
</dbReference>
<dbReference type="PANTHER" id="PTHR30572:SF4">
    <property type="entry name" value="ABC TRANSPORTER PERMEASE YTRF"/>
    <property type="match status" value="1"/>
</dbReference>
<evidence type="ECO:0000256" key="8">
    <source>
        <dbReference type="SAM" id="Phobius"/>
    </source>
</evidence>
<evidence type="ECO:0000256" key="2">
    <source>
        <dbReference type="ARBA" id="ARBA00022475"/>
    </source>
</evidence>
<evidence type="ECO:0000256" key="6">
    <source>
        <dbReference type="ARBA" id="ARBA00038076"/>
    </source>
</evidence>
<dbReference type="InterPro" id="IPR025857">
    <property type="entry name" value="MacB_PCD"/>
</dbReference>
<evidence type="ECO:0000259" key="10">
    <source>
        <dbReference type="Pfam" id="PF12704"/>
    </source>
</evidence>
<dbReference type="GO" id="GO:0005886">
    <property type="term" value="C:plasma membrane"/>
    <property type="evidence" value="ECO:0007669"/>
    <property type="project" value="UniProtKB-SubCell"/>
</dbReference>
<feature type="domain" description="MacB-like periplasmic core" evidence="10">
    <location>
        <begin position="23"/>
        <end position="278"/>
    </location>
</feature>